<name>A0A6G7VP86_9RHOB</name>
<dbReference type="CDD" id="cd07332">
    <property type="entry name" value="M48C_Oma1_like"/>
    <property type="match status" value="1"/>
</dbReference>
<sequence length="369" mass="39625">MMAKGRYFDGHAARGRPVDLTLGTSTLAISDSDTGRVIAGWPFADLRVLPGGVKDGMFTLARMKEAARVECSDAALLHDLRRQVRGLTRGPARRRGAGRVALWAGAAVGALALMIFGLVPRLAERLTVLIDPQVEIAMGDQVRVRLGDISPLLLDDRARACVDPAGQKALDRMVARISRDLDLPYPLRVEVWDANMVNAITLPGGRIIFFNDLIQQSDTAEEVAGVLAHEIGHVAHRDGLRLSLRAAGSAGLLGLIVGDATGGAAAVIAAEQLLNASYTRGAETAADRFAFDLLDRANVDVSAFAGFFEKIGQQAGEPPAIMEHFATHPDLDLRAQQARDHGNTGPTRPVLTPQQWSDLRNICDSTQRL</sequence>
<evidence type="ECO:0000256" key="7">
    <source>
        <dbReference type="SAM" id="Phobius"/>
    </source>
</evidence>
<comment type="cofactor">
    <cofactor evidence="6">
        <name>Zn(2+)</name>
        <dbReference type="ChEBI" id="CHEBI:29105"/>
    </cofactor>
    <text evidence="6">Binds 1 zinc ion per subunit.</text>
</comment>
<organism evidence="10 11">
    <name type="scientific">Pontivivens nitratireducens</name>
    <dbReference type="NCBI Taxonomy" id="2758038"/>
    <lineage>
        <taxon>Bacteria</taxon>
        <taxon>Pseudomonadati</taxon>
        <taxon>Pseudomonadota</taxon>
        <taxon>Alphaproteobacteria</taxon>
        <taxon>Rhodobacterales</taxon>
        <taxon>Paracoccaceae</taxon>
        <taxon>Pontivivens</taxon>
    </lineage>
</organism>
<evidence type="ECO:0000256" key="1">
    <source>
        <dbReference type="ARBA" id="ARBA00022670"/>
    </source>
</evidence>
<evidence type="ECO:0000256" key="5">
    <source>
        <dbReference type="ARBA" id="ARBA00023049"/>
    </source>
</evidence>
<accession>A0A6G7VP86</accession>
<evidence type="ECO:0000259" key="8">
    <source>
        <dbReference type="Pfam" id="PF01435"/>
    </source>
</evidence>
<dbReference type="Proteomes" id="UP000500791">
    <property type="component" value="Chromosome"/>
</dbReference>
<feature type="domain" description="Peptidase M48" evidence="8">
    <location>
        <begin position="166"/>
        <end position="339"/>
    </location>
</feature>
<dbReference type="EMBL" id="CP049811">
    <property type="protein sequence ID" value="QIK41686.1"/>
    <property type="molecule type" value="Genomic_DNA"/>
</dbReference>
<evidence type="ECO:0000313" key="11">
    <source>
        <dbReference type="Proteomes" id="UP000500791"/>
    </source>
</evidence>
<protein>
    <submittedName>
        <fullName evidence="10">M48 family metallopeptidase</fullName>
    </submittedName>
</protein>
<dbReference type="RefSeq" id="WP_166192944.1">
    <property type="nucleotide sequence ID" value="NZ_CP049811.1"/>
</dbReference>
<dbReference type="AlphaFoldDB" id="A0A6G7VP86"/>
<keyword evidence="7" id="KW-0472">Membrane</keyword>
<keyword evidence="2" id="KW-0479">Metal-binding</keyword>
<dbReference type="PANTHER" id="PTHR22726">
    <property type="entry name" value="METALLOENDOPEPTIDASE OMA1"/>
    <property type="match status" value="1"/>
</dbReference>
<evidence type="ECO:0000259" key="9">
    <source>
        <dbReference type="Pfam" id="PF23368"/>
    </source>
</evidence>
<dbReference type="PANTHER" id="PTHR22726:SF1">
    <property type="entry name" value="METALLOENDOPEPTIDASE OMA1, MITOCHONDRIAL"/>
    <property type="match status" value="1"/>
</dbReference>
<keyword evidence="4 6" id="KW-0862">Zinc</keyword>
<keyword evidence="5 6" id="KW-0482">Metalloprotease</keyword>
<evidence type="ECO:0000256" key="3">
    <source>
        <dbReference type="ARBA" id="ARBA00022801"/>
    </source>
</evidence>
<keyword evidence="1 6" id="KW-0645">Protease</keyword>
<keyword evidence="3 6" id="KW-0378">Hydrolase</keyword>
<keyword evidence="7" id="KW-0812">Transmembrane</keyword>
<evidence type="ECO:0000313" key="10">
    <source>
        <dbReference type="EMBL" id="QIK41686.1"/>
    </source>
</evidence>
<feature type="transmembrane region" description="Helical" evidence="7">
    <location>
        <begin position="100"/>
        <end position="119"/>
    </location>
</feature>
<evidence type="ECO:0000256" key="2">
    <source>
        <dbReference type="ARBA" id="ARBA00022723"/>
    </source>
</evidence>
<gene>
    <name evidence="10" type="ORF">G8E03_13550</name>
</gene>
<dbReference type="GO" id="GO:0046872">
    <property type="term" value="F:metal ion binding"/>
    <property type="evidence" value="ECO:0007669"/>
    <property type="project" value="UniProtKB-KW"/>
</dbReference>
<dbReference type="GO" id="GO:0016020">
    <property type="term" value="C:membrane"/>
    <property type="evidence" value="ECO:0007669"/>
    <property type="project" value="TreeGrafter"/>
</dbReference>
<dbReference type="GO" id="GO:0004222">
    <property type="term" value="F:metalloendopeptidase activity"/>
    <property type="evidence" value="ECO:0007669"/>
    <property type="project" value="InterPro"/>
</dbReference>
<evidence type="ECO:0000256" key="4">
    <source>
        <dbReference type="ARBA" id="ARBA00022833"/>
    </source>
</evidence>
<feature type="domain" description="DUF7092" evidence="9">
    <location>
        <begin position="2"/>
        <end position="83"/>
    </location>
</feature>
<dbReference type="InterPro" id="IPR051156">
    <property type="entry name" value="Mito/Outer_Membr_Metalloprot"/>
</dbReference>
<keyword evidence="11" id="KW-1185">Reference proteome</keyword>
<evidence type="ECO:0000256" key="6">
    <source>
        <dbReference type="RuleBase" id="RU003983"/>
    </source>
</evidence>
<comment type="similarity">
    <text evidence="6">Belongs to the peptidase M48 family.</text>
</comment>
<reference evidence="10 11" key="1">
    <citation type="submission" date="2020-03" db="EMBL/GenBank/DDBJ databases">
        <title>Complete genome sequence of Monaibacterium sp. ALG8 with diverse plasmids.</title>
        <authorList>
            <person name="Sun C."/>
        </authorList>
    </citation>
    <scope>NUCLEOTIDE SEQUENCE [LARGE SCALE GENOMIC DNA]</scope>
    <source>
        <strain evidence="10 11">ALG8</strain>
    </source>
</reference>
<dbReference type="Gene3D" id="3.30.2010.10">
    <property type="entry name" value="Metalloproteases ('zincins'), catalytic domain"/>
    <property type="match status" value="1"/>
</dbReference>
<keyword evidence="7" id="KW-1133">Transmembrane helix</keyword>
<dbReference type="InterPro" id="IPR001915">
    <property type="entry name" value="Peptidase_M48"/>
</dbReference>
<dbReference type="InterPro" id="IPR055518">
    <property type="entry name" value="DUF7092"/>
</dbReference>
<dbReference type="Pfam" id="PF01435">
    <property type="entry name" value="Peptidase_M48"/>
    <property type="match status" value="1"/>
</dbReference>
<dbReference type="Pfam" id="PF23368">
    <property type="entry name" value="DUF7092"/>
    <property type="match status" value="1"/>
</dbReference>
<dbReference type="GO" id="GO:0051603">
    <property type="term" value="P:proteolysis involved in protein catabolic process"/>
    <property type="evidence" value="ECO:0007669"/>
    <property type="project" value="TreeGrafter"/>
</dbReference>
<proteinExistence type="inferred from homology"/>
<dbReference type="KEGG" id="mon:G8E03_13550"/>